<feature type="compositionally biased region" description="Basic residues" evidence="3">
    <location>
        <begin position="46"/>
        <end position="56"/>
    </location>
</feature>
<feature type="domain" description="RRM" evidence="4">
    <location>
        <begin position="73"/>
        <end position="149"/>
    </location>
</feature>
<feature type="compositionally biased region" description="Basic and acidic residues" evidence="3">
    <location>
        <begin position="35"/>
        <end position="45"/>
    </location>
</feature>
<proteinExistence type="predicted"/>
<feature type="compositionally biased region" description="Basic and acidic residues" evidence="3">
    <location>
        <begin position="183"/>
        <end position="192"/>
    </location>
</feature>
<reference evidence="5" key="1">
    <citation type="submission" date="2022-07" db="EMBL/GenBank/DDBJ databases">
        <title>Phylogenomic reconstructions and comparative analyses of Kickxellomycotina fungi.</title>
        <authorList>
            <person name="Reynolds N.K."/>
            <person name="Stajich J.E."/>
            <person name="Barry K."/>
            <person name="Grigoriev I.V."/>
            <person name="Crous P."/>
            <person name="Smith M.E."/>
        </authorList>
    </citation>
    <scope>NUCLEOTIDE SEQUENCE</scope>
    <source>
        <strain evidence="5">BCRC 34489</strain>
    </source>
</reference>
<feature type="domain" description="RRM" evidence="4">
    <location>
        <begin position="202"/>
        <end position="281"/>
    </location>
</feature>
<dbReference type="AlphaFoldDB" id="A0A9W8H2B2"/>
<keyword evidence="1 2" id="KW-0694">RNA-binding</keyword>
<sequence>MILDTALAAQAPDTSIDTSAGAETQPSEQKKGKKTDKPNDGDARKDKSKKSKKSKGKGGDKKPEPEPKVRSPYSIWIGNLPYSVTKEDIRKFFEPCGGEITRVNLPKKDGKVCGFAHVDFNSAEPVNLALAYSEQKLGGRAVLIKDATDFTKTGAPSRVLPLAKEASTSTSDKAKTPNSAGAESKKGKKDAGSFRNKNPPSPSLFVGNLSFDVKRRDLKALFKPFGELVGVRVATFEDNPEKCKGFAYVDFKYTDNATKAMQAPELKEIAGRRTRIEYAGEEATRKGRPWEFDPRYKFAQPKHGFDRSDNGGRSNKRQRTFGNAAADGEGDSDGDVSMDNGRKEYMTRSKSKAGGRAGSNGSQDPDVVINNMEAKTEGYSVKFEGSKITFGD</sequence>
<dbReference type="InterPro" id="IPR000504">
    <property type="entry name" value="RRM_dom"/>
</dbReference>
<dbReference type="PROSITE" id="PS50102">
    <property type="entry name" value="RRM"/>
    <property type="match status" value="2"/>
</dbReference>
<accession>A0A9W8H2B2</accession>
<name>A0A9W8H2B2_9FUNG</name>
<dbReference type="Pfam" id="PF00076">
    <property type="entry name" value="RRM_1"/>
    <property type="match status" value="2"/>
</dbReference>
<dbReference type="SMART" id="SM00360">
    <property type="entry name" value="RRM"/>
    <property type="match status" value="2"/>
</dbReference>
<feature type="compositionally biased region" description="Polar residues" evidence="3">
    <location>
        <begin position="166"/>
        <end position="181"/>
    </location>
</feature>
<evidence type="ECO:0000259" key="4">
    <source>
        <dbReference type="PROSITE" id="PS50102"/>
    </source>
</evidence>
<dbReference type="Gene3D" id="3.30.70.330">
    <property type="match status" value="2"/>
</dbReference>
<feature type="region of interest" description="Disordered" evidence="3">
    <location>
        <begin position="161"/>
        <end position="200"/>
    </location>
</feature>
<evidence type="ECO:0000313" key="6">
    <source>
        <dbReference type="Proteomes" id="UP001140172"/>
    </source>
</evidence>
<evidence type="ECO:0000313" key="5">
    <source>
        <dbReference type="EMBL" id="KAJ2777385.1"/>
    </source>
</evidence>
<evidence type="ECO:0000256" key="2">
    <source>
        <dbReference type="PROSITE-ProRule" id="PRU00176"/>
    </source>
</evidence>
<dbReference type="InterPro" id="IPR012677">
    <property type="entry name" value="Nucleotide-bd_a/b_plait_sf"/>
</dbReference>
<dbReference type="GO" id="GO:0003723">
    <property type="term" value="F:RNA binding"/>
    <property type="evidence" value="ECO:0007669"/>
    <property type="project" value="UniProtKB-UniRule"/>
</dbReference>
<dbReference type="SUPFAM" id="SSF54928">
    <property type="entry name" value="RNA-binding domain, RBD"/>
    <property type="match status" value="2"/>
</dbReference>
<dbReference type="Proteomes" id="UP001140172">
    <property type="component" value="Unassembled WGS sequence"/>
</dbReference>
<gene>
    <name evidence="5" type="primary">NOP13</name>
    <name evidence="5" type="ORF">GGI15_004522</name>
</gene>
<protein>
    <submittedName>
        <fullName evidence="5">Nucleolar protein 13</fullName>
    </submittedName>
</protein>
<dbReference type="EMBL" id="JANBUM010000419">
    <property type="protein sequence ID" value="KAJ2777385.1"/>
    <property type="molecule type" value="Genomic_DNA"/>
</dbReference>
<dbReference type="OrthoDB" id="439808at2759"/>
<evidence type="ECO:0000256" key="3">
    <source>
        <dbReference type="SAM" id="MobiDB-lite"/>
    </source>
</evidence>
<dbReference type="PANTHER" id="PTHR23236:SF11">
    <property type="entry name" value="EUKARYOTIC TRANSLATION INITIATION FACTOR 4H"/>
    <property type="match status" value="1"/>
</dbReference>
<organism evidence="5 6">
    <name type="scientific">Coemansia interrupta</name>
    <dbReference type="NCBI Taxonomy" id="1126814"/>
    <lineage>
        <taxon>Eukaryota</taxon>
        <taxon>Fungi</taxon>
        <taxon>Fungi incertae sedis</taxon>
        <taxon>Zoopagomycota</taxon>
        <taxon>Kickxellomycotina</taxon>
        <taxon>Kickxellomycetes</taxon>
        <taxon>Kickxellales</taxon>
        <taxon>Kickxellaceae</taxon>
        <taxon>Coemansia</taxon>
    </lineage>
</organism>
<dbReference type="InterPro" id="IPR035979">
    <property type="entry name" value="RBD_domain_sf"/>
</dbReference>
<feature type="compositionally biased region" description="Polar residues" evidence="3">
    <location>
        <begin position="12"/>
        <end position="27"/>
    </location>
</feature>
<feature type="region of interest" description="Disordered" evidence="3">
    <location>
        <begin position="1"/>
        <end position="72"/>
    </location>
</feature>
<keyword evidence="6" id="KW-1185">Reference proteome</keyword>
<dbReference type="PANTHER" id="PTHR23236">
    <property type="entry name" value="EUKARYOTIC TRANSLATION INITIATION FACTOR 4B/4H"/>
    <property type="match status" value="1"/>
</dbReference>
<feature type="region of interest" description="Disordered" evidence="3">
    <location>
        <begin position="299"/>
        <end position="368"/>
    </location>
</feature>
<comment type="caution">
    <text evidence="5">The sequence shown here is derived from an EMBL/GenBank/DDBJ whole genome shotgun (WGS) entry which is preliminary data.</text>
</comment>
<feature type="compositionally biased region" description="Basic and acidic residues" evidence="3">
    <location>
        <begin position="57"/>
        <end position="69"/>
    </location>
</feature>
<evidence type="ECO:0000256" key="1">
    <source>
        <dbReference type="ARBA" id="ARBA00022884"/>
    </source>
</evidence>